<dbReference type="InterPro" id="IPR016181">
    <property type="entry name" value="Acyl_CoA_acyltransferase"/>
</dbReference>
<proteinExistence type="predicted"/>
<dbReference type="AlphaFoldDB" id="A0A318E7H2"/>
<dbReference type="EMBL" id="QICN01000005">
    <property type="protein sequence ID" value="PXV67699.1"/>
    <property type="molecule type" value="Genomic_DNA"/>
</dbReference>
<dbReference type="SUPFAM" id="SSF55729">
    <property type="entry name" value="Acyl-CoA N-acyltransferases (Nat)"/>
    <property type="match status" value="1"/>
</dbReference>
<keyword evidence="5" id="KW-1185">Reference proteome</keyword>
<evidence type="ECO:0000313" key="5">
    <source>
        <dbReference type="Proteomes" id="UP000248330"/>
    </source>
</evidence>
<keyword evidence="2" id="KW-0012">Acyltransferase</keyword>
<keyword evidence="1 4" id="KW-0808">Transferase</keyword>
<dbReference type="OrthoDB" id="9796129at2"/>
<dbReference type="Gene3D" id="3.40.630.30">
    <property type="match status" value="1"/>
</dbReference>
<evidence type="ECO:0000259" key="3">
    <source>
        <dbReference type="PROSITE" id="PS51186"/>
    </source>
</evidence>
<dbReference type="PANTHER" id="PTHR42919:SF8">
    <property type="entry name" value="N-ALPHA-ACETYLTRANSFERASE 50"/>
    <property type="match status" value="1"/>
</dbReference>
<protein>
    <submittedName>
        <fullName evidence="4">Aminoglycoside 3-N-acetyltransferase I</fullName>
    </submittedName>
</protein>
<dbReference type="InterPro" id="IPR051556">
    <property type="entry name" value="N-term/lysine_N-AcTrnsfr"/>
</dbReference>
<sequence length="161" mass="17726">MTIFGSSGDHRLHELGPDDVDLMEAMNTMFGEAFEDAEVYGGARPSRTYLSRLLGRPHFIAMAALDAGTVVGGLVAYELEKFERERSEIYIYDLAVAASHRRCGIATALIDALRALAARRGAYVIFVQADHGDDPAIALYDKLGVREDVLHFDIAPLRRIS</sequence>
<dbReference type="PROSITE" id="PS51186">
    <property type="entry name" value="GNAT"/>
    <property type="match status" value="1"/>
</dbReference>
<evidence type="ECO:0000256" key="1">
    <source>
        <dbReference type="ARBA" id="ARBA00022679"/>
    </source>
</evidence>
<dbReference type="InterPro" id="IPR000182">
    <property type="entry name" value="GNAT_dom"/>
</dbReference>
<accession>A0A318E7H2</accession>
<dbReference type="NCBIfam" id="NF033083">
    <property type="entry name" value="AAC_3_I"/>
    <property type="match status" value="1"/>
</dbReference>
<dbReference type="PANTHER" id="PTHR42919">
    <property type="entry name" value="N-ALPHA-ACETYLTRANSFERASE"/>
    <property type="match status" value="1"/>
</dbReference>
<dbReference type="Proteomes" id="UP000248330">
    <property type="component" value="Unassembled WGS sequence"/>
</dbReference>
<evidence type="ECO:0000256" key="2">
    <source>
        <dbReference type="ARBA" id="ARBA00023315"/>
    </source>
</evidence>
<dbReference type="RefSeq" id="WP_110265175.1">
    <property type="nucleotide sequence ID" value="NZ_CAKZQT010000001.1"/>
</dbReference>
<organism evidence="4 5">
    <name type="scientific">Sinimarinibacterium flocculans</name>
    <dbReference type="NCBI Taxonomy" id="985250"/>
    <lineage>
        <taxon>Bacteria</taxon>
        <taxon>Pseudomonadati</taxon>
        <taxon>Pseudomonadota</taxon>
        <taxon>Gammaproteobacteria</taxon>
        <taxon>Nevskiales</taxon>
        <taxon>Nevskiaceae</taxon>
        <taxon>Sinimarinibacterium</taxon>
    </lineage>
</organism>
<reference evidence="4 5" key="1">
    <citation type="submission" date="2018-04" db="EMBL/GenBank/DDBJ databases">
        <title>Genomic Encyclopedia of Type Strains, Phase IV (KMG-IV): sequencing the most valuable type-strain genomes for metagenomic binning, comparative biology and taxonomic classification.</title>
        <authorList>
            <person name="Goeker M."/>
        </authorList>
    </citation>
    <scope>NUCLEOTIDE SEQUENCE [LARGE SCALE GENOMIC DNA]</scope>
    <source>
        <strain evidence="4 5">DSM 104150</strain>
    </source>
</reference>
<dbReference type="GO" id="GO:0016747">
    <property type="term" value="F:acyltransferase activity, transferring groups other than amino-acyl groups"/>
    <property type="evidence" value="ECO:0007669"/>
    <property type="project" value="InterPro"/>
</dbReference>
<name>A0A318E7H2_9GAMM</name>
<comment type="caution">
    <text evidence="4">The sequence shown here is derived from an EMBL/GenBank/DDBJ whole genome shotgun (WGS) entry which is preliminary data.</text>
</comment>
<feature type="domain" description="N-acetyltransferase" evidence="3">
    <location>
        <begin position="13"/>
        <end position="161"/>
    </location>
</feature>
<dbReference type="Pfam" id="PF00583">
    <property type="entry name" value="Acetyltransf_1"/>
    <property type="match status" value="1"/>
</dbReference>
<evidence type="ECO:0000313" key="4">
    <source>
        <dbReference type="EMBL" id="PXV67699.1"/>
    </source>
</evidence>
<gene>
    <name evidence="4" type="ORF">C8D93_10555</name>
</gene>
<dbReference type="CDD" id="cd04301">
    <property type="entry name" value="NAT_SF"/>
    <property type="match status" value="1"/>
</dbReference>